<feature type="transmembrane region" description="Helical" evidence="6">
    <location>
        <begin position="89"/>
        <end position="112"/>
    </location>
</feature>
<dbReference type="InterPro" id="IPR007300">
    <property type="entry name" value="CidB/LrgB"/>
</dbReference>
<feature type="transmembrane region" description="Helical" evidence="6">
    <location>
        <begin position="32"/>
        <end position="51"/>
    </location>
</feature>
<evidence type="ECO:0000256" key="6">
    <source>
        <dbReference type="SAM" id="Phobius"/>
    </source>
</evidence>
<evidence type="ECO:0000256" key="2">
    <source>
        <dbReference type="ARBA" id="ARBA00022475"/>
    </source>
</evidence>
<feature type="transmembrane region" description="Helical" evidence="6">
    <location>
        <begin position="6"/>
        <end position="25"/>
    </location>
</feature>
<keyword evidence="4 6" id="KW-1133">Transmembrane helix</keyword>
<feature type="transmembrane region" description="Helical" evidence="6">
    <location>
        <begin position="148"/>
        <end position="168"/>
    </location>
</feature>
<gene>
    <name evidence="7" type="ORF">ACFQRG_11560</name>
</gene>
<evidence type="ECO:0000313" key="8">
    <source>
        <dbReference type="Proteomes" id="UP001596505"/>
    </source>
</evidence>
<comment type="caution">
    <text evidence="7">The sequence shown here is derived from an EMBL/GenBank/DDBJ whole genome shotgun (WGS) entry which is preliminary data.</text>
</comment>
<keyword evidence="8" id="KW-1185">Reference proteome</keyword>
<dbReference type="RefSeq" id="WP_380966104.1">
    <property type="nucleotide sequence ID" value="NZ_JBHTCO010000014.1"/>
</dbReference>
<accession>A0ABW2PZ66</accession>
<comment type="subcellular location">
    <subcellularLocation>
        <location evidence="1">Cell membrane</location>
        <topology evidence="1">Multi-pass membrane protein</topology>
    </subcellularLocation>
</comment>
<evidence type="ECO:0000256" key="5">
    <source>
        <dbReference type="ARBA" id="ARBA00023136"/>
    </source>
</evidence>
<evidence type="ECO:0000313" key="7">
    <source>
        <dbReference type="EMBL" id="MFC7393590.1"/>
    </source>
</evidence>
<evidence type="ECO:0000256" key="1">
    <source>
        <dbReference type="ARBA" id="ARBA00004651"/>
    </source>
</evidence>
<evidence type="ECO:0000256" key="4">
    <source>
        <dbReference type="ARBA" id="ARBA00022989"/>
    </source>
</evidence>
<feature type="transmembrane region" description="Helical" evidence="6">
    <location>
        <begin position="208"/>
        <end position="229"/>
    </location>
</feature>
<name>A0ABW2PZ66_9BACL</name>
<sequence length="230" mass="24525">MLKATIAIAMILLTIVIYFFMSRLYRRFNTPFLIPALSSTLCLVLLLILFGVPYKTYMLGGQFINLLLGPAVVSLAYPLYKQRAVLLQSLIPILSGVIVGSIVGIVSGLLFAKSIGVEKSLVMSLVPKSVTTPVAMGIAEELGGRPSLTVIFVMIAGFTGAVIGPYILKWLRISSILGKGIALGSASHAIGTSKAFEYGEKAATVSSVAMTLCAILDSIFGPLIVWIFYS</sequence>
<keyword evidence="3 6" id="KW-0812">Transmembrane</keyword>
<dbReference type="PANTHER" id="PTHR30249:SF17">
    <property type="entry name" value="HOLIN-LIKE PROTEIN CIDB"/>
    <property type="match status" value="1"/>
</dbReference>
<organism evidence="7 8">
    <name type="scientific">Scopulibacillus cellulosilyticus</name>
    <dbReference type="NCBI Taxonomy" id="2665665"/>
    <lineage>
        <taxon>Bacteria</taxon>
        <taxon>Bacillati</taxon>
        <taxon>Bacillota</taxon>
        <taxon>Bacilli</taxon>
        <taxon>Bacillales</taxon>
        <taxon>Sporolactobacillaceae</taxon>
        <taxon>Scopulibacillus</taxon>
    </lineage>
</organism>
<protein>
    <submittedName>
        <fullName evidence="7">LrgB family protein</fullName>
    </submittedName>
</protein>
<reference evidence="8" key="1">
    <citation type="journal article" date="2019" name="Int. J. Syst. Evol. Microbiol.">
        <title>The Global Catalogue of Microorganisms (GCM) 10K type strain sequencing project: providing services to taxonomists for standard genome sequencing and annotation.</title>
        <authorList>
            <consortium name="The Broad Institute Genomics Platform"/>
            <consortium name="The Broad Institute Genome Sequencing Center for Infectious Disease"/>
            <person name="Wu L."/>
            <person name="Ma J."/>
        </authorList>
    </citation>
    <scope>NUCLEOTIDE SEQUENCE [LARGE SCALE GENOMIC DNA]</scope>
    <source>
        <strain evidence="8">CGMCC 1.16305</strain>
    </source>
</reference>
<keyword evidence="2" id="KW-1003">Cell membrane</keyword>
<dbReference type="Proteomes" id="UP001596505">
    <property type="component" value="Unassembled WGS sequence"/>
</dbReference>
<proteinExistence type="predicted"/>
<keyword evidence="5 6" id="KW-0472">Membrane</keyword>
<feature type="transmembrane region" description="Helical" evidence="6">
    <location>
        <begin position="57"/>
        <end position="77"/>
    </location>
</feature>
<dbReference type="Pfam" id="PF04172">
    <property type="entry name" value="LrgB"/>
    <property type="match status" value="1"/>
</dbReference>
<dbReference type="EMBL" id="JBHTCO010000014">
    <property type="protein sequence ID" value="MFC7393590.1"/>
    <property type="molecule type" value="Genomic_DNA"/>
</dbReference>
<dbReference type="PANTHER" id="PTHR30249">
    <property type="entry name" value="PUTATIVE SEROTONIN TRANSPORTER"/>
    <property type="match status" value="1"/>
</dbReference>
<evidence type="ECO:0000256" key="3">
    <source>
        <dbReference type="ARBA" id="ARBA00022692"/>
    </source>
</evidence>